<protein>
    <recommendedName>
        <fullName evidence="3">DUF1002 domain-containing protein</fullName>
    </recommendedName>
</protein>
<dbReference type="STRING" id="66851.MBORA_04220"/>
<comment type="caution">
    <text evidence="1">The sequence shown here is derived from an EMBL/GenBank/DDBJ whole genome shotgun (WGS) entry which is preliminary data.</text>
</comment>
<dbReference type="InterPro" id="IPR009343">
    <property type="entry name" value="DUF1002"/>
</dbReference>
<accession>A0A166BRB6</accession>
<dbReference type="RefSeq" id="WP_042692393.1">
    <property type="nucleotide sequence ID" value="NZ_CABMAB010000008.1"/>
</dbReference>
<organism evidence="1 2">
    <name type="scientific">Methanobrevibacter oralis</name>
    <dbReference type="NCBI Taxonomy" id="66851"/>
    <lineage>
        <taxon>Archaea</taxon>
        <taxon>Methanobacteriati</taxon>
        <taxon>Methanobacteriota</taxon>
        <taxon>Methanomada group</taxon>
        <taxon>Methanobacteria</taxon>
        <taxon>Methanobacteriales</taxon>
        <taxon>Methanobacteriaceae</taxon>
        <taxon>Methanobrevibacter</taxon>
    </lineage>
</organism>
<dbReference type="EMBL" id="LWMU01000047">
    <property type="protein sequence ID" value="KZX13716.1"/>
    <property type="molecule type" value="Genomic_DNA"/>
</dbReference>
<dbReference type="Proteomes" id="UP000077428">
    <property type="component" value="Unassembled WGS sequence"/>
</dbReference>
<dbReference type="PATRIC" id="fig|66851.6.peg.484"/>
<dbReference type="Pfam" id="PF06207">
    <property type="entry name" value="DUF1002"/>
    <property type="match status" value="1"/>
</dbReference>
<evidence type="ECO:0008006" key="3">
    <source>
        <dbReference type="Google" id="ProtNLM"/>
    </source>
</evidence>
<evidence type="ECO:0000313" key="2">
    <source>
        <dbReference type="Proteomes" id="UP000077428"/>
    </source>
</evidence>
<dbReference type="OrthoDB" id="80453at2157"/>
<name>A0A166BRB6_METOA</name>
<dbReference type="AlphaFoldDB" id="A0A166BRB6"/>
<evidence type="ECO:0000313" key="1">
    <source>
        <dbReference type="EMBL" id="KZX13716.1"/>
    </source>
</evidence>
<sequence length="285" mass="31040">MRKITISLIMLVIICVAVMLPLAATSQSNSLVVSYGETTYHNSQYKSFVDNYFVNNAHINMNDVESEVVSAEDVNEISSGISQRTYSSNQIFSSALLDLNETNGITITVDTSKITTVTPAMFKTALDSAGINQGHVYVTSPVVSTGESALAGIMDSYEEATDIEIPDKVKEAANGEIHAQSEIVNNSNVDGDKLANLVSDVKEQVKQENTSSKDTIINIINNVAIQNNINLSDADVDKLADAISQSQSVQDQASQYKQQLDSFLKSDEGQSIFNQIISYIKNFFN</sequence>
<keyword evidence="2" id="KW-1185">Reference proteome</keyword>
<reference evidence="2" key="1">
    <citation type="journal article" date="2016" name="Genome Announc.">
        <title>Draft Genome Sequences of Methanobrevibacter curvatus DSM11111, Methanobrevibacter cuticularis DSM11139, Methanobrevibacter filiformis DSM11501, and Methanobrevibacter oralis DSM7256.</title>
        <authorList>
            <person name="Poehlein A."/>
            <person name="Seedorf H."/>
        </authorList>
    </citation>
    <scope>NUCLEOTIDE SEQUENCE [LARGE SCALE GENOMIC DNA]</scope>
    <source>
        <strain evidence="2">DSM 7256 / JCM 30027 / ZR</strain>
    </source>
</reference>
<proteinExistence type="predicted"/>
<gene>
    <name evidence="1" type="ORF">MBORA_04220</name>
</gene>